<dbReference type="PROSITE" id="PS01058">
    <property type="entry name" value="SAICAR_SYNTHETASE_2"/>
    <property type="match status" value="1"/>
</dbReference>
<organism evidence="14 15">
    <name type="scientific">Saccharopolyspora gregorii</name>
    <dbReference type="NCBI Taxonomy" id="33914"/>
    <lineage>
        <taxon>Bacteria</taxon>
        <taxon>Bacillati</taxon>
        <taxon>Actinomycetota</taxon>
        <taxon>Actinomycetes</taxon>
        <taxon>Pseudonocardiales</taxon>
        <taxon>Pseudonocardiaceae</taxon>
        <taxon>Saccharopolyspora</taxon>
    </lineage>
</organism>
<evidence type="ECO:0000256" key="11">
    <source>
        <dbReference type="HAMAP-Rule" id="MF_00137"/>
    </source>
</evidence>
<dbReference type="Proteomes" id="UP001500483">
    <property type="component" value="Unassembled WGS sequence"/>
</dbReference>
<dbReference type="InterPro" id="IPR001636">
    <property type="entry name" value="SAICAR_synth"/>
</dbReference>
<dbReference type="InterPro" id="IPR018236">
    <property type="entry name" value="SAICAR_synthetase_CS"/>
</dbReference>
<evidence type="ECO:0000256" key="9">
    <source>
        <dbReference type="ARBA" id="ARBA00030409"/>
    </source>
</evidence>
<evidence type="ECO:0000313" key="15">
    <source>
        <dbReference type="Proteomes" id="UP001500483"/>
    </source>
</evidence>
<dbReference type="Pfam" id="PF01259">
    <property type="entry name" value="SAICAR_synt"/>
    <property type="match status" value="1"/>
</dbReference>
<evidence type="ECO:0000313" key="14">
    <source>
        <dbReference type="EMBL" id="GAA3364757.1"/>
    </source>
</evidence>
<evidence type="ECO:0000256" key="12">
    <source>
        <dbReference type="SAM" id="MobiDB-lite"/>
    </source>
</evidence>
<evidence type="ECO:0000256" key="4">
    <source>
        <dbReference type="ARBA" id="ARBA00016460"/>
    </source>
</evidence>
<evidence type="ECO:0000256" key="8">
    <source>
        <dbReference type="ARBA" id="ARBA00022840"/>
    </source>
</evidence>
<evidence type="ECO:0000259" key="13">
    <source>
        <dbReference type="Pfam" id="PF01259"/>
    </source>
</evidence>
<name>A0ABP6S0A2_9PSEU</name>
<evidence type="ECO:0000256" key="2">
    <source>
        <dbReference type="ARBA" id="ARBA00010190"/>
    </source>
</evidence>
<dbReference type="InterPro" id="IPR028923">
    <property type="entry name" value="SAICAR_synt/ADE2_N"/>
</dbReference>
<evidence type="ECO:0000256" key="5">
    <source>
        <dbReference type="ARBA" id="ARBA00022598"/>
    </source>
</evidence>
<evidence type="ECO:0000256" key="10">
    <source>
        <dbReference type="ARBA" id="ARBA00048475"/>
    </source>
</evidence>
<comment type="pathway">
    <text evidence="1 11">Purine metabolism; IMP biosynthesis via de novo pathway; 5-amino-1-(5-phospho-D-ribosyl)imidazole-4-carboxamide from 5-amino-1-(5-phospho-D-ribosyl)imidazole-4-carboxylate: step 1/2.</text>
</comment>
<keyword evidence="8 11" id="KW-0067">ATP-binding</keyword>
<gene>
    <name evidence="11" type="primary">purC</name>
    <name evidence="14" type="ORF">GCM10020366_61920</name>
</gene>
<sequence>MDGPFAQPTRANGPCTGASGGPLGRAAVGVGENRRVVALSAYPLIAAGKVRQLHAVDDEHLLMVASDRISAYDHVLDTPIPDKGRVLTAMSVFWFDLLAELVPNHVVAHDDPRIPAEVRGRALLVRRLEMLPVECVARGYLTGSGLVDYRATGAVCGVELPDGLTEASRLPEPIFTPATKAELGSHDENVSFDAVAAEVGRERAEQLRELTLRVYARAAEHAESRGVVLADTKFEFGLDADGIVLGDEVLTPDSSRFWPADGYEPGRVQPSFDKQYVRNWLTSPESGWDRASDVPPPSLPDEVVAATRDRYVEAYERITGRDLADWPSPA</sequence>
<keyword evidence="7 11" id="KW-0658">Purine biosynthesis</keyword>
<dbReference type="PANTHER" id="PTHR43700">
    <property type="entry name" value="PHOSPHORIBOSYLAMINOIMIDAZOLE-SUCCINOCARBOXAMIDE SYNTHASE"/>
    <property type="match status" value="1"/>
</dbReference>
<dbReference type="CDD" id="cd01414">
    <property type="entry name" value="SAICAR_synt_Sc"/>
    <property type="match status" value="1"/>
</dbReference>
<dbReference type="SUPFAM" id="SSF56104">
    <property type="entry name" value="SAICAR synthase-like"/>
    <property type="match status" value="1"/>
</dbReference>
<evidence type="ECO:0000256" key="1">
    <source>
        <dbReference type="ARBA" id="ARBA00004672"/>
    </source>
</evidence>
<protein>
    <recommendedName>
        <fullName evidence="4 11">Phosphoribosylaminoimidazole-succinocarboxamide synthase</fullName>
        <ecNumber evidence="3 11">6.3.2.6</ecNumber>
    </recommendedName>
    <alternativeName>
        <fullName evidence="9 11">SAICAR synthetase</fullName>
    </alternativeName>
</protein>
<dbReference type="PANTHER" id="PTHR43700:SF1">
    <property type="entry name" value="PHOSPHORIBOSYLAMINOIMIDAZOLE-SUCCINOCARBOXAMIDE SYNTHASE"/>
    <property type="match status" value="1"/>
</dbReference>
<dbReference type="HAMAP" id="MF_00137">
    <property type="entry name" value="SAICAR_synth"/>
    <property type="match status" value="1"/>
</dbReference>
<evidence type="ECO:0000256" key="3">
    <source>
        <dbReference type="ARBA" id="ARBA00012217"/>
    </source>
</evidence>
<proteinExistence type="inferred from homology"/>
<dbReference type="EMBL" id="BAAAYK010000038">
    <property type="protein sequence ID" value="GAA3364757.1"/>
    <property type="molecule type" value="Genomic_DNA"/>
</dbReference>
<comment type="similarity">
    <text evidence="2 11">Belongs to the SAICAR synthetase family.</text>
</comment>
<dbReference type="NCBIfam" id="TIGR00081">
    <property type="entry name" value="purC"/>
    <property type="match status" value="1"/>
</dbReference>
<dbReference type="PROSITE" id="PS01057">
    <property type="entry name" value="SAICAR_SYNTHETASE_1"/>
    <property type="match status" value="1"/>
</dbReference>
<keyword evidence="15" id="KW-1185">Reference proteome</keyword>
<accession>A0ABP6S0A2</accession>
<evidence type="ECO:0000256" key="7">
    <source>
        <dbReference type="ARBA" id="ARBA00022755"/>
    </source>
</evidence>
<dbReference type="Gene3D" id="3.30.470.20">
    <property type="entry name" value="ATP-grasp fold, B domain"/>
    <property type="match status" value="1"/>
</dbReference>
<reference evidence="15" key="1">
    <citation type="journal article" date="2019" name="Int. J. Syst. Evol. Microbiol.">
        <title>The Global Catalogue of Microorganisms (GCM) 10K type strain sequencing project: providing services to taxonomists for standard genome sequencing and annotation.</title>
        <authorList>
            <consortium name="The Broad Institute Genomics Platform"/>
            <consortium name="The Broad Institute Genome Sequencing Center for Infectious Disease"/>
            <person name="Wu L."/>
            <person name="Ma J."/>
        </authorList>
    </citation>
    <scope>NUCLEOTIDE SEQUENCE [LARGE SCALE GENOMIC DNA]</scope>
    <source>
        <strain evidence="15">JCM 9687</strain>
    </source>
</reference>
<evidence type="ECO:0000256" key="6">
    <source>
        <dbReference type="ARBA" id="ARBA00022741"/>
    </source>
</evidence>
<keyword evidence="5 11" id="KW-0436">Ligase</keyword>
<keyword evidence="6 11" id="KW-0547">Nucleotide-binding</keyword>
<dbReference type="NCBIfam" id="NF010568">
    <property type="entry name" value="PRK13961.1"/>
    <property type="match status" value="1"/>
</dbReference>
<feature type="domain" description="SAICAR synthetase/ADE2 N-terminal" evidence="13">
    <location>
        <begin position="45"/>
        <end position="292"/>
    </location>
</feature>
<comment type="catalytic activity">
    <reaction evidence="10 11">
        <text>5-amino-1-(5-phospho-D-ribosyl)imidazole-4-carboxylate + L-aspartate + ATP = (2S)-2-[5-amino-1-(5-phospho-beta-D-ribosyl)imidazole-4-carboxamido]succinate + ADP + phosphate + 2 H(+)</text>
        <dbReference type="Rhea" id="RHEA:22628"/>
        <dbReference type="ChEBI" id="CHEBI:15378"/>
        <dbReference type="ChEBI" id="CHEBI:29991"/>
        <dbReference type="ChEBI" id="CHEBI:30616"/>
        <dbReference type="ChEBI" id="CHEBI:43474"/>
        <dbReference type="ChEBI" id="CHEBI:58443"/>
        <dbReference type="ChEBI" id="CHEBI:77657"/>
        <dbReference type="ChEBI" id="CHEBI:456216"/>
        <dbReference type="EC" id="6.3.2.6"/>
    </reaction>
</comment>
<feature type="region of interest" description="Disordered" evidence="12">
    <location>
        <begin position="1"/>
        <end position="21"/>
    </location>
</feature>
<dbReference type="EC" id="6.3.2.6" evidence="3 11"/>
<comment type="caution">
    <text evidence="14">The sequence shown here is derived from an EMBL/GenBank/DDBJ whole genome shotgun (WGS) entry which is preliminary data.</text>
</comment>
<dbReference type="Gene3D" id="3.30.200.20">
    <property type="entry name" value="Phosphorylase Kinase, domain 1"/>
    <property type="match status" value="1"/>
</dbReference>